<reference evidence="2 3" key="1">
    <citation type="journal article" date="2019" name="Commun. Biol.">
        <title>The bagworm genome reveals a unique fibroin gene that provides high tensile strength.</title>
        <authorList>
            <person name="Kono N."/>
            <person name="Nakamura H."/>
            <person name="Ohtoshi R."/>
            <person name="Tomita M."/>
            <person name="Numata K."/>
            <person name="Arakawa K."/>
        </authorList>
    </citation>
    <scope>NUCLEOTIDE SEQUENCE [LARGE SCALE GENOMIC DNA]</scope>
</reference>
<comment type="caution">
    <text evidence="2">The sequence shown here is derived from an EMBL/GenBank/DDBJ whole genome shotgun (WGS) entry which is preliminary data.</text>
</comment>
<evidence type="ECO:0000313" key="3">
    <source>
        <dbReference type="Proteomes" id="UP000299102"/>
    </source>
</evidence>
<sequence length="145" mass="16293">MLFEHIVDLRELPWVSLDFRSPKGIGNQTREVHRNERSMTLFEQMLSNKGRLERVDNKIASRKGAGKPSERYHHYGVEFPGEIAPTRMRRAASACKNLAGCLNCSKSQFIAVGRDGEEGERKMHAQRLSPINAAPASVTSRGSRD</sequence>
<accession>A0A4C2AAV7</accession>
<dbReference type="AlphaFoldDB" id="A0A4C2AAV7"/>
<dbReference type="EMBL" id="BGZK01002771">
    <property type="protein sequence ID" value="GBP96344.1"/>
    <property type="molecule type" value="Genomic_DNA"/>
</dbReference>
<name>A0A4C2AAV7_EUMVA</name>
<dbReference type="Proteomes" id="UP000299102">
    <property type="component" value="Unassembled WGS sequence"/>
</dbReference>
<evidence type="ECO:0000313" key="2">
    <source>
        <dbReference type="EMBL" id="GBP96344.1"/>
    </source>
</evidence>
<feature type="region of interest" description="Disordered" evidence="1">
    <location>
        <begin position="115"/>
        <end position="145"/>
    </location>
</feature>
<organism evidence="2 3">
    <name type="scientific">Eumeta variegata</name>
    <name type="common">Bagworm moth</name>
    <name type="synonym">Eumeta japonica</name>
    <dbReference type="NCBI Taxonomy" id="151549"/>
    <lineage>
        <taxon>Eukaryota</taxon>
        <taxon>Metazoa</taxon>
        <taxon>Ecdysozoa</taxon>
        <taxon>Arthropoda</taxon>
        <taxon>Hexapoda</taxon>
        <taxon>Insecta</taxon>
        <taxon>Pterygota</taxon>
        <taxon>Neoptera</taxon>
        <taxon>Endopterygota</taxon>
        <taxon>Lepidoptera</taxon>
        <taxon>Glossata</taxon>
        <taxon>Ditrysia</taxon>
        <taxon>Tineoidea</taxon>
        <taxon>Psychidae</taxon>
        <taxon>Oiketicinae</taxon>
        <taxon>Eumeta</taxon>
    </lineage>
</organism>
<gene>
    <name evidence="2" type="ORF">EVAR_44926_1</name>
</gene>
<keyword evidence="3" id="KW-1185">Reference proteome</keyword>
<proteinExistence type="predicted"/>
<protein>
    <submittedName>
        <fullName evidence="2">Uncharacterized protein</fullName>
    </submittedName>
</protein>
<evidence type="ECO:0000256" key="1">
    <source>
        <dbReference type="SAM" id="MobiDB-lite"/>
    </source>
</evidence>